<feature type="transmembrane region" description="Helical" evidence="8">
    <location>
        <begin position="284"/>
        <end position="305"/>
    </location>
</feature>
<comment type="caution">
    <text evidence="10">The sequence shown here is derived from an EMBL/GenBank/DDBJ whole genome shotgun (WGS) entry which is preliminary data.</text>
</comment>
<evidence type="ECO:0000256" key="8">
    <source>
        <dbReference type="RuleBase" id="RU361157"/>
    </source>
</evidence>
<accession>A0ABU4XT81</accession>
<organism evidence="10 11">
    <name type="scientific">Mesorhizobium album</name>
    <dbReference type="NCBI Taxonomy" id="3072314"/>
    <lineage>
        <taxon>Bacteria</taxon>
        <taxon>Pseudomonadati</taxon>
        <taxon>Pseudomonadota</taxon>
        <taxon>Alphaproteobacteria</taxon>
        <taxon>Hyphomicrobiales</taxon>
        <taxon>Phyllobacteriaceae</taxon>
        <taxon>Mesorhizobium</taxon>
    </lineage>
</organism>
<dbReference type="PANTHER" id="PTHR30294">
    <property type="entry name" value="MEMBRANE COMPONENT OF ABC TRANSPORTER YHHJ-RELATED"/>
    <property type="match status" value="1"/>
</dbReference>
<dbReference type="InterPro" id="IPR013525">
    <property type="entry name" value="ABC2_TM"/>
</dbReference>
<evidence type="ECO:0000313" key="10">
    <source>
        <dbReference type="EMBL" id="MDX8477925.1"/>
    </source>
</evidence>
<dbReference type="Pfam" id="PF12698">
    <property type="entry name" value="ABC2_membrane_3"/>
    <property type="match status" value="1"/>
</dbReference>
<feature type="transmembrane region" description="Helical" evidence="8">
    <location>
        <begin position="253"/>
        <end position="277"/>
    </location>
</feature>
<keyword evidence="3 8" id="KW-0813">Transport</keyword>
<gene>
    <name evidence="10" type="ORF">RFN28_05435</name>
</gene>
<keyword evidence="7 8" id="KW-0472">Membrane</keyword>
<feature type="domain" description="ABC transmembrane type-2" evidence="9">
    <location>
        <begin position="133"/>
        <end position="366"/>
    </location>
</feature>
<proteinExistence type="inferred from homology"/>
<dbReference type="Gene3D" id="3.40.1710.10">
    <property type="entry name" value="abc type-2 transporter like domain"/>
    <property type="match status" value="1"/>
</dbReference>
<dbReference type="Proteomes" id="UP001287059">
    <property type="component" value="Unassembled WGS sequence"/>
</dbReference>
<keyword evidence="11" id="KW-1185">Reference proteome</keyword>
<evidence type="ECO:0000256" key="6">
    <source>
        <dbReference type="ARBA" id="ARBA00022989"/>
    </source>
</evidence>
<sequence>MLSRFGSLLLKESIQFFRDRVVLALIMFLYVIDSAMCTLALSYDVKNVSLAVVDEDGTYTSRDLDKRFFATPEFIPAGHPASEREAAEWLQSGKAIAAVIIPPGFAHDLAVAPPAKLQVLIDGTNSNTALIARGYVLRIVQIFQAEKAPAGSAGQAMAHPVVRVWFNPSLTFTSFMVLSMIATAAMMVGLLQPAASIVREKEAGTIEQLMLTPIRTGELFLAKTLPTLATGLIAVFPSLLVAYWFGVPLRGSLLLFLALTALFLISAIALGVLLGTITRTLQQALLLSFLWLFSVVFLSGTLVPIDSMPPFLRTLSLVSPLRHYLDVTLGIFLKGSGIAELWPQAAILAGLGTVLYGLAWLRFARR</sequence>
<keyword evidence="4 8" id="KW-1003">Cell membrane</keyword>
<dbReference type="PRINTS" id="PR00164">
    <property type="entry name" value="ABC2TRNSPORT"/>
</dbReference>
<evidence type="ECO:0000256" key="3">
    <source>
        <dbReference type="ARBA" id="ARBA00022448"/>
    </source>
</evidence>
<keyword evidence="6 8" id="KW-1133">Transmembrane helix</keyword>
<feature type="transmembrane region" description="Helical" evidence="8">
    <location>
        <begin position="21"/>
        <end position="43"/>
    </location>
</feature>
<evidence type="ECO:0000256" key="4">
    <source>
        <dbReference type="ARBA" id="ARBA00022475"/>
    </source>
</evidence>
<protein>
    <recommendedName>
        <fullName evidence="8">Transport permease protein</fullName>
    </recommendedName>
</protein>
<dbReference type="RefSeq" id="WP_320286349.1">
    <property type="nucleotide sequence ID" value="NZ_JAVIIW010000004.1"/>
</dbReference>
<keyword evidence="5 8" id="KW-0812">Transmembrane</keyword>
<evidence type="ECO:0000256" key="7">
    <source>
        <dbReference type="ARBA" id="ARBA00023136"/>
    </source>
</evidence>
<evidence type="ECO:0000256" key="5">
    <source>
        <dbReference type="ARBA" id="ARBA00022692"/>
    </source>
</evidence>
<dbReference type="InterPro" id="IPR051449">
    <property type="entry name" value="ABC-2_transporter_component"/>
</dbReference>
<evidence type="ECO:0000256" key="1">
    <source>
        <dbReference type="ARBA" id="ARBA00004651"/>
    </source>
</evidence>
<dbReference type="PROSITE" id="PS51012">
    <property type="entry name" value="ABC_TM2"/>
    <property type="match status" value="1"/>
</dbReference>
<dbReference type="InterPro" id="IPR047817">
    <property type="entry name" value="ABC2_TM_bact-type"/>
</dbReference>
<dbReference type="InterPro" id="IPR000412">
    <property type="entry name" value="ABC_2_transport"/>
</dbReference>
<comment type="similarity">
    <text evidence="2 8">Belongs to the ABC-2 integral membrane protein family.</text>
</comment>
<evidence type="ECO:0000313" key="11">
    <source>
        <dbReference type="Proteomes" id="UP001287059"/>
    </source>
</evidence>
<dbReference type="PANTHER" id="PTHR30294:SF29">
    <property type="entry name" value="MULTIDRUG ABC TRANSPORTER PERMEASE YBHS-RELATED"/>
    <property type="match status" value="1"/>
</dbReference>
<feature type="transmembrane region" description="Helical" evidence="8">
    <location>
        <begin position="225"/>
        <end position="247"/>
    </location>
</feature>
<evidence type="ECO:0000256" key="2">
    <source>
        <dbReference type="ARBA" id="ARBA00007783"/>
    </source>
</evidence>
<dbReference type="EMBL" id="JAVIIW010000004">
    <property type="protein sequence ID" value="MDX8477925.1"/>
    <property type="molecule type" value="Genomic_DNA"/>
</dbReference>
<comment type="subcellular location">
    <subcellularLocation>
        <location evidence="8">Cell inner membrane</location>
        <topology evidence="8">Multi-pass membrane protein</topology>
    </subcellularLocation>
    <subcellularLocation>
        <location evidence="1">Cell membrane</location>
        <topology evidence="1">Multi-pass membrane protein</topology>
    </subcellularLocation>
</comment>
<reference evidence="10 11" key="1">
    <citation type="submission" date="2023-08" db="EMBL/GenBank/DDBJ databases">
        <title>Implementing the SeqCode for naming new Mesorhizobium species isolated from Vachellia karroo root nodules.</title>
        <authorList>
            <person name="Van Lill M."/>
        </authorList>
    </citation>
    <scope>NUCLEOTIDE SEQUENCE [LARGE SCALE GENOMIC DNA]</scope>
    <source>
        <strain evidence="10 11">VK24D</strain>
    </source>
</reference>
<name>A0ABU4XT81_9HYPH</name>
<evidence type="ECO:0000259" key="9">
    <source>
        <dbReference type="PROSITE" id="PS51012"/>
    </source>
</evidence>
<feature type="transmembrane region" description="Helical" evidence="8">
    <location>
        <begin position="341"/>
        <end position="361"/>
    </location>
</feature>
<feature type="transmembrane region" description="Helical" evidence="8">
    <location>
        <begin position="170"/>
        <end position="191"/>
    </location>
</feature>